<dbReference type="AlphaFoldDB" id="A0A9Q3WL54"/>
<evidence type="ECO:0000256" key="13">
    <source>
        <dbReference type="ARBA" id="ARBA00047614"/>
    </source>
</evidence>
<dbReference type="Pfam" id="PF01820">
    <property type="entry name" value="Dala_Dala_lig_N"/>
    <property type="match status" value="1"/>
</dbReference>
<comment type="caution">
    <text evidence="17">The sequence shown here is derived from an EMBL/GenBank/DDBJ whole genome shotgun (WGS) entry which is preliminary data.</text>
</comment>
<dbReference type="GO" id="GO:0009252">
    <property type="term" value="P:peptidoglycan biosynthetic process"/>
    <property type="evidence" value="ECO:0007669"/>
    <property type="project" value="UniProtKB-UniRule"/>
</dbReference>
<gene>
    <name evidence="14" type="primary">ddl</name>
    <name evidence="17" type="ORF">KBY27_08030</name>
</gene>
<sequence length="306" mass="32841">MGMSSRTNPKVAVLMGGPSAEREVSLVSGRECAAALRGEGFEVVELDAGPDLCDRLRAIAPDVVFNALHGRWGEDGCVQGLLEWLRIPYTSSGVLASALAMDKERSKEAYRAAGLPVAASLLAERGAIEAAHLMQPPYVVKPYNEGSSVGVYIVTEAANGPPVLAPDLPATLMVEEYVPGRELSTTVLGDRALSVTDILTDGWYDYHAKYSPGGSRHVIPADLPREIFELCLDYALRAHKALGCRGLSRTDFRWDESRGADGLFLLETNTQPGMTPTSLAPEQAIAAGMTFGQLCAWMVEDASCDR</sequence>
<protein>
    <recommendedName>
        <fullName evidence="5 14">D-alanine--D-alanine ligase</fullName>
        <ecNumber evidence="5 14">6.3.2.4</ecNumber>
    </recommendedName>
    <alternativeName>
        <fullName evidence="14">D-Ala-D-Ala ligase</fullName>
    </alternativeName>
    <alternativeName>
        <fullName evidence="14">D-alanylalanine synthetase</fullName>
    </alternativeName>
</protein>
<dbReference type="InterPro" id="IPR013815">
    <property type="entry name" value="ATP_grasp_subdomain_1"/>
</dbReference>
<evidence type="ECO:0000256" key="6">
    <source>
        <dbReference type="ARBA" id="ARBA00022490"/>
    </source>
</evidence>
<evidence type="ECO:0000256" key="7">
    <source>
        <dbReference type="ARBA" id="ARBA00022598"/>
    </source>
</evidence>
<keyword evidence="16" id="KW-0464">Manganese</keyword>
<feature type="active site" evidence="15">
    <location>
        <position position="278"/>
    </location>
</feature>
<evidence type="ECO:0000256" key="15">
    <source>
        <dbReference type="PIRSR" id="PIRSR039102-1"/>
    </source>
</evidence>
<dbReference type="EC" id="6.3.2.4" evidence="5 14"/>
<keyword evidence="11 14" id="KW-0573">Peptidoglycan synthesis</keyword>
<comment type="catalytic activity">
    <reaction evidence="13 14">
        <text>2 D-alanine + ATP = D-alanyl-D-alanine + ADP + phosphate + H(+)</text>
        <dbReference type="Rhea" id="RHEA:11224"/>
        <dbReference type="ChEBI" id="CHEBI:15378"/>
        <dbReference type="ChEBI" id="CHEBI:30616"/>
        <dbReference type="ChEBI" id="CHEBI:43474"/>
        <dbReference type="ChEBI" id="CHEBI:57416"/>
        <dbReference type="ChEBI" id="CHEBI:57822"/>
        <dbReference type="ChEBI" id="CHEBI:456216"/>
        <dbReference type="EC" id="6.3.2.4"/>
    </reaction>
</comment>
<dbReference type="PANTHER" id="PTHR23132:SF23">
    <property type="entry name" value="D-ALANINE--D-ALANINE LIGASE B"/>
    <property type="match status" value="1"/>
</dbReference>
<dbReference type="InterPro" id="IPR011095">
    <property type="entry name" value="Dala_Dala_lig_C"/>
</dbReference>
<dbReference type="Gene3D" id="3.30.470.20">
    <property type="entry name" value="ATP-grasp fold, B domain"/>
    <property type="match status" value="1"/>
</dbReference>
<evidence type="ECO:0000256" key="11">
    <source>
        <dbReference type="ARBA" id="ARBA00022984"/>
    </source>
</evidence>
<proteinExistence type="inferred from homology"/>
<accession>A0A9Q3WL54</accession>
<evidence type="ECO:0000256" key="8">
    <source>
        <dbReference type="ARBA" id="ARBA00022741"/>
    </source>
</evidence>
<dbReference type="GO" id="GO:0005524">
    <property type="term" value="F:ATP binding"/>
    <property type="evidence" value="ECO:0007669"/>
    <property type="project" value="UniProtKB-UniRule"/>
</dbReference>
<dbReference type="RefSeq" id="WP_234143371.1">
    <property type="nucleotide sequence ID" value="NZ_JAGQAF010000004.1"/>
</dbReference>
<dbReference type="GO" id="GO:0008716">
    <property type="term" value="F:D-alanine-D-alanine ligase activity"/>
    <property type="evidence" value="ECO:0007669"/>
    <property type="project" value="UniProtKB-UniRule"/>
</dbReference>
<evidence type="ECO:0000256" key="14">
    <source>
        <dbReference type="HAMAP-Rule" id="MF_00047"/>
    </source>
</evidence>
<dbReference type="NCBIfam" id="TIGR01205">
    <property type="entry name" value="D_ala_D_alaTIGR"/>
    <property type="match status" value="1"/>
</dbReference>
<keyword evidence="7 14" id="KW-0436">Ligase</keyword>
<evidence type="ECO:0000256" key="2">
    <source>
        <dbReference type="ARBA" id="ARBA00003921"/>
    </source>
</evidence>
<dbReference type="PROSITE" id="PS00844">
    <property type="entry name" value="DALA_DALA_LIGASE_2"/>
    <property type="match status" value="1"/>
</dbReference>
<dbReference type="SUPFAM" id="SSF56059">
    <property type="entry name" value="Glutathione synthetase ATP-binding domain-like"/>
    <property type="match status" value="1"/>
</dbReference>
<name>A0A9Q3WL54_9RHOB</name>
<evidence type="ECO:0000256" key="3">
    <source>
        <dbReference type="ARBA" id="ARBA00004496"/>
    </source>
</evidence>
<evidence type="ECO:0000256" key="1">
    <source>
        <dbReference type="ARBA" id="ARBA00001936"/>
    </source>
</evidence>
<dbReference type="InterPro" id="IPR005905">
    <property type="entry name" value="D_ala_D_ala"/>
</dbReference>
<comment type="cofactor">
    <cofactor evidence="16">
        <name>Mg(2+)</name>
        <dbReference type="ChEBI" id="CHEBI:18420"/>
    </cofactor>
    <cofactor evidence="16">
        <name>Mn(2+)</name>
        <dbReference type="ChEBI" id="CHEBI:29035"/>
    </cofactor>
    <text evidence="16">Binds 2 magnesium or manganese ions per subunit.</text>
</comment>
<dbReference type="PIRSF" id="PIRSF039102">
    <property type="entry name" value="Ddl/VanB"/>
    <property type="match status" value="1"/>
</dbReference>
<evidence type="ECO:0000256" key="10">
    <source>
        <dbReference type="ARBA" id="ARBA00022960"/>
    </source>
</evidence>
<evidence type="ECO:0000313" key="18">
    <source>
        <dbReference type="Proteomes" id="UP000813672"/>
    </source>
</evidence>
<dbReference type="InterPro" id="IPR016185">
    <property type="entry name" value="PreATP-grasp_dom_sf"/>
</dbReference>
<evidence type="ECO:0000256" key="4">
    <source>
        <dbReference type="ARBA" id="ARBA00010871"/>
    </source>
</evidence>
<dbReference type="PROSITE" id="PS00843">
    <property type="entry name" value="DALA_DALA_LIGASE_1"/>
    <property type="match status" value="1"/>
</dbReference>
<keyword evidence="16" id="KW-0479">Metal-binding</keyword>
<evidence type="ECO:0000256" key="9">
    <source>
        <dbReference type="ARBA" id="ARBA00022840"/>
    </source>
</evidence>
<comment type="similarity">
    <text evidence="4 14">Belongs to the D-alanine--D-alanine ligase family.</text>
</comment>
<dbReference type="GO" id="GO:0071555">
    <property type="term" value="P:cell wall organization"/>
    <property type="evidence" value="ECO:0007669"/>
    <property type="project" value="UniProtKB-KW"/>
</dbReference>
<keyword evidence="16" id="KW-0460">Magnesium</keyword>
<keyword evidence="10 14" id="KW-0133">Cell shape</keyword>
<dbReference type="PROSITE" id="PS50975">
    <property type="entry name" value="ATP_GRASP"/>
    <property type="match status" value="1"/>
</dbReference>
<dbReference type="HAMAP" id="MF_00047">
    <property type="entry name" value="Dala_Dala_lig"/>
    <property type="match status" value="1"/>
</dbReference>
<comment type="pathway">
    <text evidence="14">Cell wall biogenesis; peptidoglycan biosynthesis.</text>
</comment>
<dbReference type="EMBL" id="JAGQAF010000004">
    <property type="protein sequence ID" value="MCE8537402.1"/>
    <property type="molecule type" value="Genomic_DNA"/>
</dbReference>
<evidence type="ECO:0000256" key="5">
    <source>
        <dbReference type="ARBA" id="ARBA00012216"/>
    </source>
</evidence>
<feature type="binding site" evidence="16">
    <location>
        <position position="251"/>
    </location>
    <ligand>
        <name>Mg(2+)</name>
        <dbReference type="ChEBI" id="CHEBI:18420"/>
        <label>1</label>
    </ligand>
</feature>
<reference evidence="17" key="1">
    <citation type="journal article" date="2021" name="Environ. Microbiol.">
        <title>Cryptic niche differentiation of novel sediment ecotypes of Rugeria pomeroyi correlates with nitrate respiration.</title>
        <authorList>
            <person name="Lin X."/>
            <person name="McNichol J."/>
            <person name="Chu X."/>
            <person name="Qian Y."/>
            <person name="Luo H."/>
        </authorList>
    </citation>
    <scope>NUCLEOTIDE SEQUENCE</scope>
    <source>
        <strain evidence="17">SZCCDBB064</strain>
    </source>
</reference>
<feature type="binding site" evidence="16">
    <location>
        <position position="267"/>
    </location>
    <ligand>
        <name>Mg(2+)</name>
        <dbReference type="ChEBI" id="CHEBI:18420"/>
        <label>2</label>
    </ligand>
</feature>
<dbReference type="PANTHER" id="PTHR23132">
    <property type="entry name" value="D-ALANINE--D-ALANINE LIGASE"/>
    <property type="match status" value="1"/>
</dbReference>
<organism evidence="17 18">
    <name type="scientific">Ruegeria pomeroyi</name>
    <dbReference type="NCBI Taxonomy" id="89184"/>
    <lineage>
        <taxon>Bacteria</taxon>
        <taxon>Pseudomonadati</taxon>
        <taxon>Pseudomonadota</taxon>
        <taxon>Alphaproteobacteria</taxon>
        <taxon>Rhodobacterales</taxon>
        <taxon>Roseobacteraceae</taxon>
        <taxon>Ruegeria</taxon>
    </lineage>
</organism>
<feature type="active site" evidence="15">
    <location>
        <position position="21"/>
    </location>
</feature>
<dbReference type="Proteomes" id="UP000813672">
    <property type="component" value="Unassembled WGS sequence"/>
</dbReference>
<dbReference type="Gene3D" id="3.40.50.20">
    <property type="match status" value="1"/>
</dbReference>
<dbReference type="GO" id="GO:0005737">
    <property type="term" value="C:cytoplasm"/>
    <property type="evidence" value="ECO:0007669"/>
    <property type="project" value="UniProtKB-SubCell"/>
</dbReference>
<dbReference type="InterPro" id="IPR000291">
    <property type="entry name" value="D-Ala_lig_Van_CS"/>
</dbReference>
<dbReference type="InterPro" id="IPR011127">
    <property type="entry name" value="Dala_Dala_lig_N"/>
</dbReference>
<keyword evidence="8" id="KW-0547">Nucleotide-binding</keyword>
<feature type="binding site" evidence="16">
    <location>
        <position position="267"/>
    </location>
    <ligand>
        <name>Mg(2+)</name>
        <dbReference type="ChEBI" id="CHEBI:18420"/>
        <label>1</label>
    </ligand>
</feature>
<feature type="binding site" evidence="16">
    <location>
        <position position="269"/>
    </location>
    <ligand>
        <name>Mg(2+)</name>
        <dbReference type="ChEBI" id="CHEBI:18420"/>
        <label>2</label>
    </ligand>
</feature>
<keyword evidence="9" id="KW-0067">ATP-binding</keyword>
<keyword evidence="6 14" id="KW-0963">Cytoplasm</keyword>
<evidence type="ECO:0000256" key="12">
    <source>
        <dbReference type="ARBA" id="ARBA00023316"/>
    </source>
</evidence>
<dbReference type="GO" id="GO:0046872">
    <property type="term" value="F:metal ion binding"/>
    <property type="evidence" value="ECO:0007669"/>
    <property type="project" value="UniProtKB-KW"/>
</dbReference>
<feature type="active site" evidence="15">
    <location>
        <position position="147"/>
    </location>
</feature>
<dbReference type="SUPFAM" id="SSF52440">
    <property type="entry name" value="PreATP-grasp domain"/>
    <property type="match status" value="1"/>
</dbReference>
<comment type="cofactor">
    <cofactor evidence="1">
        <name>Mn(2+)</name>
        <dbReference type="ChEBI" id="CHEBI:29035"/>
    </cofactor>
</comment>
<dbReference type="Pfam" id="PF07478">
    <property type="entry name" value="Dala_Dala_lig_C"/>
    <property type="match status" value="1"/>
</dbReference>
<dbReference type="NCBIfam" id="NF002378">
    <property type="entry name" value="PRK01372.1"/>
    <property type="match status" value="1"/>
</dbReference>
<evidence type="ECO:0000313" key="17">
    <source>
        <dbReference type="EMBL" id="MCE8537402.1"/>
    </source>
</evidence>
<comment type="subcellular location">
    <subcellularLocation>
        <location evidence="3 14">Cytoplasm</location>
    </subcellularLocation>
</comment>
<comment type="function">
    <text evidence="2 14">Cell wall formation.</text>
</comment>
<dbReference type="GO" id="GO:0008360">
    <property type="term" value="P:regulation of cell shape"/>
    <property type="evidence" value="ECO:0007669"/>
    <property type="project" value="UniProtKB-KW"/>
</dbReference>
<dbReference type="InterPro" id="IPR011761">
    <property type="entry name" value="ATP-grasp"/>
</dbReference>
<evidence type="ECO:0000256" key="16">
    <source>
        <dbReference type="PIRSR" id="PIRSR039102-3"/>
    </source>
</evidence>
<dbReference type="Gene3D" id="3.30.1490.20">
    <property type="entry name" value="ATP-grasp fold, A domain"/>
    <property type="match status" value="1"/>
</dbReference>
<keyword evidence="12 14" id="KW-0961">Cell wall biogenesis/degradation</keyword>